<evidence type="ECO:0000313" key="1">
    <source>
        <dbReference type="EMBL" id="KAF0927356.1"/>
    </source>
</evidence>
<dbReference type="EMBL" id="SPHZ02000003">
    <property type="protein sequence ID" value="KAF0927356.1"/>
    <property type="molecule type" value="Genomic_DNA"/>
</dbReference>
<reference evidence="1 2" key="1">
    <citation type="submission" date="2019-11" db="EMBL/GenBank/DDBJ databases">
        <title>Whole genome sequence of Oryza granulata.</title>
        <authorList>
            <person name="Li W."/>
        </authorList>
    </citation>
    <scope>NUCLEOTIDE SEQUENCE [LARGE SCALE GENOMIC DNA]</scope>
    <source>
        <strain evidence="2">cv. Menghai</strain>
        <tissue evidence="1">Leaf</tissue>
    </source>
</reference>
<organism evidence="1 2">
    <name type="scientific">Oryza meyeriana var. granulata</name>
    <dbReference type="NCBI Taxonomy" id="110450"/>
    <lineage>
        <taxon>Eukaryota</taxon>
        <taxon>Viridiplantae</taxon>
        <taxon>Streptophyta</taxon>
        <taxon>Embryophyta</taxon>
        <taxon>Tracheophyta</taxon>
        <taxon>Spermatophyta</taxon>
        <taxon>Magnoliopsida</taxon>
        <taxon>Liliopsida</taxon>
        <taxon>Poales</taxon>
        <taxon>Poaceae</taxon>
        <taxon>BOP clade</taxon>
        <taxon>Oryzoideae</taxon>
        <taxon>Oryzeae</taxon>
        <taxon>Oryzinae</taxon>
        <taxon>Oryza</taxon>
        <taxon>Oryza meyeriana</taxon>
    </lineage>
</organism>
<dbReference type="AlphaFoldDB" id="A0A6G1ERT5"/>
<protein>
    <submittedName>
        <fullName evidence="1">Uncharacterized protein</fullName>
    </submittedName>
</protein>
<name>A0A6G1ERT5_9ORYZ</name>
<gene>
    <name evidence="1" type="ORF">E2562_032298</name>
</gene>
<dbReference type="Proteomes" id="UP000479710">
    <property type="component" value="Unassembled WGS sequence"/>
</dbReference>
<evidence type="ECO:0000313" key="2">
    <source>
        <dbReference type="Proteomes" id="UP000479710"/>
    </source>
</evidence>
<accession>A0A6G1ERT5</accession>
<comment type="caution">
    <text evidence="1">The sequence shown here is derived from an EMBL/GenBank/DDBJ whole genome shotgun (WGS) entry which is preliminary data.</text>
</comment>
<proteinExistence type="predicted"/>
<keyword evidence="2" id="KW-1185">Reference proteome</keyword>
<sequence>MSIQLSLWPLYRRDYWTNIVCGSHVVSWEDKRQFVCRLCQRLQFVSLWKVLQLVAVVWMLLELLTDVLKTIGLVHYLLIAELATSIISVGSVVDEVISVPLLCNYMWWKNYRNSCKTISIKP</sequence>